<evidence type="ECO:0000313" key="3">
    <source>
        <dbReference type="EMBL" id="VEN47185.1"/>
    </source>
</evidence>
<sequence length="97" mass="10917">MVLKPAVSIPDIKTKINGLRTTFLAEYRKYEASLRSGMSVEEIYKPSIWYFEKMYFILDHCQVRAAIDTIGESSATSMLTESMDDLGSAPATMDIEP</sequence>
<dbReference type="EMBL" id="CAACVG010007811">
    <property type="protein sequence ID" value="VEN47184.1"/>
    <property type="molecule type" value="Genomic_DNA"/>
</dbReference>
<dbReference type="EMBL" id="CAACVG010007811">
    <property type="protein sequence ID" value="VEN47185.1"/>
    <property type="molecule type" value="Genomic_DNA"/>
</dbReference>
<evidence type="ECO:0000313" key="4">
    <source>
        <dbReference type="Proteomes" id="UP000410492"/>
    </source>
</evidence>
<dbReference type="AlphaFoldDB" id="A0A653CGX2"/>
<keyword evidence="4" id="KW-1185">Reference proteome</keyword>
<name>A0A653CGX2_CALMS</name>
<dbReference type="PANTHER" id="PTHR21505">
    <property type="entry name" value="MADF DOMAIN-CONTAINING PROTEIN-RELATED"/>
    <property type="match status" value="1"/>
</dbReference>
<dbReference type="PANTHER" id="PTHR21505:SF8">
    <property type="entry name" value="DPT-YFP REPRESSOR BY OVEREXPRESSION, ISOFORM D-RELATED"/>
    <property type="match status" value="1"/>
</dbReference>
<organism evidence="3 4">
    <name type="scientific">Callosobruchus maculatus</name>
    <name type="common">Southern cowpea weevil</name>
    <name type="synonym">Pulse bruchid</name>
    <dbReference type="NCBI Taxonomy" id="64391"/>
    <lineage>
        <taxon>Eukaryota</taxon>
        <taxon>Metazoa</taxon>
        <taxon>Ecdysozoa</taxon>
        <taxon>Arthropoda</taxon>
        <taxon>Hexapoda</taxon>
        <taxon>Insecta</taxon>
        <taxon>Pterygota</taxon>
        <taxon>Neoptera</taxon>
        <taxon>Endopterygota</taxon>
        <taxon>Coleoptera</taxon>
        <taxon>Polyphaga</taxon>
        <taxon>Cucujiformia</taxon>
        <taxon>Chrysomeloidea</taxon>
        <taxon>Chrysomelidae</taxon>
        <taxon>Bruchinae</taxon>
        <taxon>Bruchini</taxon>
        <taxon>Callosobruchus</taxon>
    </lineage>
</organism>
<gene>
    <name evidence="2" type="ORF">CALMAC_LOCUS9030</name>
    <name evidence="3" type="ORF">CALMAC_LOCUS9031</name>
</gene>
<feature type="non-terminal residue" evidence="3">
    <location>
        <position position="97"/>
    </location>
</feature>
<evidence type="ECO:0000259" key="1">
    <source>
        <dbReference type="Pfam" id="PF10545"/>
    </source>
</evidence>
<evidence type="ECO:0000313" key="2">
    <source>
        <dbReference type="EMBL" id="VEN47184.1"/>
    </source>
</evidence>
<dbReference type="Pfam" id="PF10545">
    <property type="entry name" value="MADF_DNA_bdg"/>
    <property type="match status" value="1"/>
</dbReference>
<reference evidence="3 4" key="1">
    <citation type="submission" date="2019-01" db="EMBL/GenBank/DDBJ databases">
        <authorList>
            <person name="Sayadi A."/>
        </authorList>
    </citation>
    <scope>NUCLEOTIDE SEQUENCE [LARGE SCALE GENOMIC DNA]</scope>
</reference>
<accession>A0A653CGX2</accession>
<protein>
    <recommendedName>
        <fullName evidence="1">MADF domain-containing protein</fullName>
    </recommendedName>
</protein>
<feature type="domain" description="MADF" evidence="1">
    <location>
        <begin position="5"/>
        <end position="57"/>
    </location>
</feature>
<dbReference type="OrthoDB" id="9909584at2759"/>
<dbReference type="InterPro" id="IPR006578">
    <property type="entry name" value="MADF-dom"/>
</dbReference>
<proteinExistence type="predicted"/>
<dbReference type="Proteomes" id="UP000410492">
    <property type="component" value="Unassembled WGS sequence"/>
</dbReference>